<proteinExistence type="predicted"/>
<organism evidence="2 3">
    <name type="scientific">Pholiota conissans</name>
    <dbReference type="NCBI Taxonomy" id="109636"/>
    <lineage>
        <taxon>Eukaryota</taxon>
        <taxon>Fungi</taxon>
        <taxon>Dikarya</taxon>
        <taxon>Basidiomycota</taxon>
        <taxon>Agaricomycotina</taxon>
        <taxon>Agaricomycetes</taxon>
        <taxon>Agaricomycetidae</taxon>
        <taxon>Agaricales</taxon>
        <taxon>Agaricineae</taxon>
        <taxon>Strophariaceae</taxon>
        <taxon>Pholiota</taxon>
    </lineage>
</organism>
<feature type="compositionally biased region" description="Basic and acidic residues" evidence="1">
    <location>
        <begin position="34"/>
        <end position="48"/>
    </location>
</feature>
<protein>
    <submittedName>
        <fullName evidence="2">Uncharacterized protein</fullName>
    </submittedName>
</protein>
<evidence type="ECO:0000313" key="3">
    <source>
        <dbReference type="Proteomes" id="UP000807469"/>
    </source>
</evidence>
<accession>A0A9P6CY95</accession>
<dbReference type="EMBL" id="MU155295">
    <property type="protein sequence ID" value="KAF9476423.1"/>
    <property type="molecule type" value="Genomic_DNA"/>
</dbReference>
<comment type="caution">
    <text evidence="2">The sequence shown here is derived from an EMBL/GenBank/DDBJ whole genome shotgun (WGS) entry which is preliminary data.</text>
</comment>
<feature type="region of interest" description="Disordered" evidence="1">
    <location>
        <begin position="33"/>
        <end position="58"/>
    </location>
</feature>
<evidence type="ECO:0000256" key="1">
    <source>
        <dbReference type="SAM" id="MobiDB-lite"/>
    </source>
</evidence>
<dbReference type="AlphaFoldDB" id="A0A9P6CY95"/>
<sequence length="192" mass="21606">MSNVHDLMFQLTENELYTVITLLLLSGRCGAKSGARDERENKNNEHESWVGAESNQFNSDEGDATGLVGAARFALPTPGTSESGTDIEDARTQKDIYAQGEDYEMNDTENEEDEGGCEEECDVSCDNNYGHKGDEKIWTKFLYLSETPQSMSVQTSFYSHTPAQLRRARHMDFNLEWLNAPLSVESSWSRMP</sequence>
<gene>
    <name evidence="2" type="ORF">BDN70DRAFT_897361</name>
</gene>
<keyword evidence="3" id="KW-1185">Reference proteome</keyword>
<name>A0A9P6CY95_9AGAR</name>
<dbReference type="Proteomes" id="UP000807469">
    <property type="component" value="Unassembled WGS sequence"/>
</dbReference>
<reference evidence="2" key="1">
    <citation type="submission" date="2020-11" db="EMBL/GenBank/DDBJ databases">
        <authorList>
            <consortium name="DOE Joint Genome Institute"/>
            <person name="Ahrendt S."/>
            <person name="Riley R."/>
            <person name="Andreopoulos W."/>
            <person name="Labutti K."/>
            <person name="Pangilinan J."/>
            <person name="Ruiz-Duenas F.J."/>
            <person name="Barrasa J.M."/>
            <person name="Sanchez-Garcia M."/>
            <person name="Camarero S."/>
            <person name="Miyauchi S."/>
            <person name="Serrano A."/>
            <person name="Linde D."/>
            <person name="Babiker R."/>
            <person name="Drula E."/>
            <person name="Ayuso-Fernandez I."/>
            <person name="Pacheco R."/>
            <person name="Padilla G."/>
            <person name="Ferreira P."/>
            <person name="Barriuso J."/>
            <person name="Kellner H."/>
            <person name="Castanera R."/>
            <person name="Alfaro M."/>
            <person name="Ramirez L."/>
            <person name="Pisabarro A.G."/>
            <person name="Kuo A."/>
            <person name="Tritt A."/>
            <person name="Lipzen A."/>
            <person name="He G."/>
            <person name="Yan M."/>
            <person name="Ng V."/>
            <person name="Cullen D."/>
            <person name="Martin F."/>
            <person name="Rosso M.-N."/>
            <person name="Henrissat B."/>
            <person name="Hibbett D."/>
            <person name="Martinez A.T."/>
            <person name="Grigoriev I.V."/>
        </authorList>
    </citation>
    <scope>NUCLEOTIDE SEQUENCE</scope>
    <source>
        <strain evidence="2">CIRM-BRFM 674</strain>
    </source>
</reference>
<evidence type="ECO:0000313" key="2">
    <source>
        <dbReference type="EMBL" id="KAF9476423.1"/>
    </source>
</evidence>